<evidence type="ECO:0000313" key="2">
    <source>
        <dbReference type="EMBL" id="MCV2883746.1"/>
    </source>
</evidence>
<dbReference type="Gene3D" id="3.40.190.10">
    <property type="entry name" value="Periplasmic binding protein-like II"/>
    <property type="match status" value="2"/>
</dbReference>
<proteinExistence type="inferred from homology"/>
<gene>
    <name evidence="2" type="ORF">OE749_03390</name>
</gene>
<evidence type="ECO:0000256" key="1">
    <source>
        <dbReference type="ARBA" id="ARBA00010333"/>
    </source>
</evidence>
<dbReference type="EMBL" id="JAOWKX010000001">
    <property type="protein sequence ID" value="MCV2883746.1"/>
    <property type="molecule type" value="Genomic_DNA"/>
</dbReference>
<dbReference type="Proteomes" id="UP001652504">
    <property type="component" value="Unassembled WGS sequence"/>
</dbReference>
<comment type="caution">
    <text evidence="2">The sequence shown here is derived from an EMBL/GenBank/DDBJ whole genome shotgun (WGS) entry which is preliminary data.</text>
</comment>
<evidence type="ECO:0000313" key="3">
    <source>
        <dbReference type="Proteomes" id="UP001652504"/>
    </source>
</evidence>
<protein>
    <submittedName>
        <fullName evidence="2">Transporter substrate-binding domain-containing protein</fullName>
    </submittedName>
</protein>
<name>A0ABT3A4Y5_9ALTE</name>
<dbReference type="SUPFAM" id="SSF53850">
    <property type="entry name" value="Periplasmic binding protein-like II"/>
    <property type="match status" value="1"/>
</dbReference>
<organism evidence="2 3">
    <name type="scientific">Fluctibacter corallii</name>
    <dbReference type="NCBI Taxonomy" id="2984329"/>
    <lineage>
        <taxon>Bacteria</taxon>
        <taxon>Pseudomonadati</taxon>
        <taxon>Pseudomonadota</taxon>
        <taxon>Gammaproteobacteria</taxon>
        <taxon>Alteromonadales</taxon>
        <taxon>Alteromonadaceae</taxon>
        <taxon>Fluctibacter</taxon>
    </lineage>
</organism>
<keyword evidence="3" id="KW-1185">Reference proteome</keyword>
<dbReference type="RefSeq" id="WP_263710940.1">
    <property type="nucleotide sequence ID" value="NZ_JAOWKX010000001.1"/>
</dbReference>
<sequence length="252" mass="27181">MSLHGVITLFVKYCLLISTVVLLTVSTVRADTVHLTSLSWPPYSDKDLKDMGASVAVAKAAFEAEGHTLVVDFFPWSRAVSQASQAGSKHVGYFPEYKYESSDFVFSDPMGTGPLGLVQLKSKPVTFANVDDLNGKMIGVVQDYVNTPELDARIASGEIKGQAAPSDDVNVKKVAAGRIEAAVIDANVLSYLLANDAGLKPLAAKVEMNATLLAEKKLYIAFRNDAEGQKWQAIFNSGLKKIDVDAIMKSHL</sequence>
<comment type="similarity">
    <text evidence="1">Belongs to the bacterial solute-binding protein 3 family.</text>
</comment>
<accession>A0ABT3A4Y5</accession>
<dbReference type="PANTHER" id="PTHR35936">
    <property type="entry name" value="MEMBRANE-BOUND LYTIC MUREIN TRANSGLYCOSYLASE F"/>
    <property type="match status" value="1"/>
</dbReference>
<dbReference type="PANTHER" id="PTHR35936:SF25">
    <property type="entry name" value="ABC TRANSPORTER SUBSTRATE-BINDING PROTEIN"/>
    <property type="match status" value="1"/>
</dbReference>
<reference evidence="2 3" key="1">
    <citation type="submission" date="2022-10" db="EMBL/GenBank/DDBJ databases">
        <title>Aestuariibacter sp. AA17 isolated from Montipora capitata coral fragment.</title>
        <authorList>
            <person name="Emsley S.A."/>
            <person name="Pfannmuller K.M."/>
            <person name="Loughran R.M."/>
            <person name="Shlafstein M."/>
            <person name="Papke E."/>
            <person name="Saw J.H."/>
            <person name="Ushijima B."/>
            <person name="Videau P."/>
        </authorList>
    </citation>
    <scope>NUCLEOTIDE SEQUENCE [LARGE SCALE GENOMIC DNA]</scope>
    <source>
        <strain evidence="2 3">AA17</strain>
    </source>
</reference>